<keyword evidence="3" id="KW-1185">Reference proteome</keyword>
<gene>
    <name evidence="2" type="ORF">J7302_10235</name>
</gene>
<evidence type="ECO:0000313" key="3">
    <source>
        <dbReference type="Proteomes" id="UP001519667"/>
    </source>
</evidence>
<dbReference type="InterPro" id="IPR001633">
    <property type="entry name" value="EAL_dom"/>
</dbReference>
<dbReference type="PANTHER" id="PTHR33121:SF70">
    <property type="entry name" value="SIGNALING PROTEIN YKOW"/>
    <property type="match status" value="1"/>
</dbReference>
<dbReference type="PROSITE" id="PS50883">
    <property type="entry name" value="EAL"/>
    <property type="match status" value="1"/>
</dbReference>
<dbReference type="InterPro" id="IPR050706">
    <property type="entry name" value="Cyclic-di-GMP_PDE-like"/>
</dbReference>
<protein>
    <submittedName>
        <fullName evidence="2">EAL domain-containing protein</fullName>
    </submittedName>
</protein>
<dbReference type="InterPro" id="IPR035919">
    <property type="entry name" value="EAL_sf"/>
</dbReference>
<name>A0ABS5XH76_9GAMM</name>
<dbReference type="EMBL" id="JAGTIS010000004">
    <property type="protein sequence ID" value="MBT8766506.1"/>
    <property type="molecule type" value="Genomic_DNA"/>
</dbReference>
<dbReference type="Gene3D" id="3.20.20.450">
    <property type="entry name" value="EAL domain"/>
    <property type="match status" value="1"/>
</dbReference>
<dbReference type="RefSeq" id="WP_215373497.1">
    <property type="nucleotide sequence ID" value="NZ_JAGTIS010000004.1"/>
</dbReference>
<organism evidence="2 3">
    <name type="scientific">Metapseudomonas boanensis</name>
    <dbReference type="NCBI Taxonomy" id="2822138"/>
    <lineage>
        <taxon>Bacteria</taxon>
        <taxon>Pseudomonadati</taxon>
        <taxon>Pseudomonadota</taxon>
        <taxon>Gammaproteobacteria</taxon>
        <taxon>Pseudomonadales</taxon>
        <taxon>Pseudomonadaceae</taxon>
        <taxon>Metapseudomonas</taxon>
    </lineage>
</organism>
<dbReference type="Pfam" id="PF00563">
    <property type="entry name" value="EAL"/>
    <property type="match status" value="1"/>
</dbReference>
<sequence>MWSSSRTLEQLKIDKSFVGDVPTDENDAAITRTIMALADNLNVSVVAEGVETVEQMTS</sequence>
<accession>A0ABS5XH76</accession>
<feature type="domain" description="EAL" evidence="1">
    <location>
        <begin position="1"/>
        <end position="58"/>
    </location>
</feature>
<comment type="caution">
    <text evidence="2">The sequence shown here is derived from an EMBL/GenBank/DDBJ whole genome shotgun (WGS) entry which is preliminary data.</text>
</comment>
<reference evidence="2 3" key="1">
    <citation type="submission" date="2021-04" db="EMBL/GenBank/DDBJ databases">
        <title>Pseudomonas boanensis sp. nov., a bacterium isolated from river water used for household purposes in Boane District, Mozambique.</title>
        <authorList>
            <person name="Nicklasson M."/>
            <person name="Martin-Rodriguez A.J."/>
            <person name="Thorell K."/>
            <person name="Neves L."/>
            <person name="Mussagy A."/>
            <person name="Rydberg H.A."/>
            <person name="Hernroth B."/>
            <person name="Svensson-Stadler L."/>
            <person name="Sjoling A."/>
        </authorList>
    </citation>
    <scope>NUCLEOTIDE SEQUENCE [LARGE SCALE GENOMIC DNA]</scope>
    <source>
        <strain evidence="2 3">DB1</strain>
    </source>
</reference>
<dbReference type="SUPFAM" id="SSF141868">
    <property type="entry name" value="EAL domain-like"/>
    <property type="match status" value="1"/>
</dbReference>
<evidence type="ECO:0000259" key="1">
    <source>
        <dbReference type="PROSITE" id="PS50883"/>
    </source>
</evidence>
<proteinExistence type="predicted"/>
<dbReference type="PANTHER" id="PTHR33121">
    <property type="entry name" value="CYCLIC DI-GMP PHOSPHODIESTERASE PDEF"/>
    <property type="match status" value="1"/>
</dbReference>
<evidence type="ECO:0000313" key="2">
    <source>
        <dbReference type="EMBL" id="MBT8766506.1"/>
    </source>
</evidence>
<dbReference type="Proteomes" id="UP001519667">
    <property type="component" value="Unassembled WGS sequence"/>
</dbReference>